<sequence>MDQIAESIASTDNDKDILSSDEINELVNKTISSLFVRSNNSEIILNQHASLILSSFYPEIFFKSLVLLDLKSINIYKLDSKFKDQIVLIEEKTIPKKEGILVENENFNHFKQENNKEKNQNQTDLVIEKNFKLDLTKPKSLVDLDNNFCNCKVFVKNLMDDNSVLKECEHLLCFKIYNLNKKYLASHANTETISTDTTSTNGPTGLVRWLALNQTII</sequence>
<dbReference type="AlphaFoldDB" id="A0A1E4U022"/>
<name>A0A1E4U022_PACTA</name>
<keyword evidence="2" id="KW-1185">Reference proteome</keyword>
<organism evidence="1 2">
    <name type="scientific">Pachysolen tannophilus NRRL Y-2460</name>
    <dbReference type="NCBI Taxonomy" id="669874"/>
    <lineage>
        <taxon>Eukaryota</taxon>
        <taxon>Fungi</taxon>
        <taxon>Dikarya</taxon>
        <taxon>Ascomycota</taxon>
        <taxon>Saccharomycotina</taxon>
        <taxon>Pichiomycetes</taxon>
        <taxon>Pachysolenaceae</taxon>
        <taxon>Pachysolen</taxon>
    </lineage>
</organism>
<dbReference type="Proteomes" id="UP000094236">
    <property type="component" value="Unassembled WGS sequence"/>
</dbReference>
<accession>A0A1E4U022</accession>
<protein>
    <submittedName>
        <fullName evidence="1">Uncharacterized protein</fullName>
    </submittedName>
</protein>
<gene>
    <name evidence="1" type="ORF">PACTADRAFT_49066</name>
</gene>
<evidence type="ECO:0000313" key="2">
    <source>
        <dbReference type="Proteomes" id="UP000094236"/>
    </source>
</evidence>
<proteinExistence type="predicted"/>
<reference evidence="2" key="1">
    <citation type="submission" date="2016-05" db="EMBL/GenBank/DDBJ databases">
        <title>Comparative genomics of biotechnologically important yeasts.</title>
        <authorList>
            <consortium name="DOE Joint Genome Institute"/>
            <person name="Riley R."/>
            <person name="Haridas S."/>
            <person name="Wolfe K.H."/>
            <person name="Lopes M.R."/>
            <person name="Hittinger C.T."/>
            <person name="Goker M."/>
            <person name="Salamov A."/>
            <person name="Wisecaver J."/>
            <person name="Long T.M."/>
            <person name="Aerts A.L."/>
            <person name="Barry K."/>
            <person name="Choi C."/>
            <person name="Clum A."/>
            <person name="Coughlan A.Y."/>
            <person name="Deshpande S."/>
            <person name="Douglass A.P."/>
            <person name="Hanson S.J."/>
            <person name="Klenk H.-P."/>
            <person name="Labutti K."/>
            <person name="Lapidus A."/>
            <person name="Lindquist E."/>
            <person name="Lipzen A."/>
            <person name="Meier-Kolthoff J.P."/>
            <person name="Ohm R.A."/>
            <person name="Otillar R.P."/>
            <person name="Pangilinan J."/>
            <person name="Peng Y."/>
            <person name="Rokas A."/>
            <person name="Rosa C.A."/>
            <person name="Scheuner C."/>
            <person name="Sibirny A.A."/>
            <person name="Slot J.C."/>
            <person name="Stielow J.B."/>
            <person name="Sun H."/>
            <person name="Kurtzman C.P."/>
            <person name="Blackwell M."/>
            <person name="Grigoriev I.V."/>
            <person name="Jeffries T.W."/>
        </authorList>
    </citation>
    <scope>NUCLEOTIDE SEQUENCE [LARGE SCALE GENOMIC DNA]</scope>
    <source>
        <strain evidence="2">NRRL Y-2460</strain>
    </source>
</reference>
<evidence type="ECO:0000313" key="1">
    <source>
        <dbReference type="EMBL" id="ODV97334.1"/>
    </source>
</evidence>
<dbReference type="EMBL" id="KV454012">
    <property type="protein sequence ID" value="ODV97334.1"/>
    <property type="molecule type" value="Genomic_DNA"/>
</dbReference>